<evidence type="ECO:0000256" key="1">
    <source>
        <dbReference type="SAM" id="Phobius"/>
    </source>
</evidence>
<keyword evidence="1" id="KW-0812">Transmembrane</keyword>
<reference evidence="2 3" key="1">
    <citation type="journal article" date="2022" name="Allergy">
        <title>Genome assembly and annotation of Periplaneta americana reveal a comprehensive cockroach allergen profile.</title>
        <authorList>
            <person name="Wang L."/>
            <person name="Xiong Q."/>
            <person name="Saelim N."/>
            <person name="Wang L."/>
            <person name="Nong W."/>
            <person name="Wan A.T."/>
            <person name="Shi M."/>
            <person name="Liu X."/>
            <person name="Cao Q."/>
            <person name="Hui J.H.L."/>
            <person name="Sookrung N."/>
            <person name="Leung T.F."/>
            <person name="Tungtrongchitr A."/>
            <person name="Tsui S.K.W."/>
        </authorList>
    </citation>
    <scope>NUCLEOTIDE SEQUENCE [LARGE SCALE GENOMIC DNA]</scope>
    <source>
        <strain evidence="2">PWHHKU_190912</strain>
    </source>
</reference>
<gene>
    <name evidence="2" type="ORF">ANN_01141</name>
</gene>
<sequence length="348" mass="38564">MLAMSTLMMPAATMTTMTNPGPIPVAQAKFAAGGGGGGGGAVAAPGVGEPNGKLAPLNHNAAGNKSGENSQMTGDNTGILAEASKEIALEVNPEETMYMIMSRDQNIIRNGCIKIADLSIEKWKNSSTLNQQLQNRIVQLVEQPTGRSQIRTQFVTLFSRYLILQDNSGVLSAFCKIEYRIFLGIKRLPRHDAGHVTSSCQDYRLMDFSDYERRQLPSVLLSLQKHDFPISFLHTTCSCKCCETLPHRFRIRYLSPIVRSSPIASLVLFSFLKPNCSSSNGSSILEYKRPFSNRGRIFAEYDIRLIVLNLLHFMALFFFGIGSNTVSVKSLGHNDRSYMVYYTIRNLS</sequence>
<keyword evidence="1" id="KW-1133">Transmembrane helix</keyword>
<protein>
    <submittedName>
        <fullName evidence="2">Uncharacterized protein</fullName>
    </submittedName>
</protein>
<feature type="transmembrane region" description="Helical" evidence="1">
    <location>
        <begin position="303"/>
        <end position="321"/>
    </location>
</feature>
<evidence type="ECO:0000313" key="3">
    <source>
        <dbReference type="Proteomes" id="UP001148838"/>
    </source>
</evidence>
<organism evidence="2 3">
    <name type="scientific">Periplaneta americana</name>
    <name type="common">American cockroach</name>
    <name type="synonym">Blatta americana</name>
    <dbReference type="NCBI Taxonomy" id="6978"/>
    <lineage>
        <taxon>Eukaryota</taxon>
        <taxon>Metazoa</taxon>
        <taxon>Ecdysozoa</taxon>
        <taxon>Arthropoda</taxon>
        <taxon>Hexapoda</taxon>
        <taxon>Insecta</taxon>
        <taxon>Pterygota</taxon>
        <taxon>Neoptera</taxon>
        <taxon>Polyneoptera</taxon>
        <taxon>Dictyoptera</taxon>
        <taxon>Blattodea</taxon>
        <taxon>Blattoidea</taxon>
        <taxon>Blattidae</taxon>
        <taxon>Blattinae</taxon>
        <taxon>Periplaneta</taxon>
    </lineage>
</organism>
<proteinExistence type="predicted"/>
<keyword evidence="3" id="KW-1185">Reference proteome</keyword>
<name>A0ABQ8TUI1_PERAM</name>
<keyword evidence="1" id="KW-0472">Membrane</keyword>
<dbReference type="Proteomes" id="UP001148838">
    <property type="component" value="Unassembled WGS sequence"/>
</dbReference>
<evidence type="ECO:0000313" key="2">
    <source>
        <dbReference type="EMBL" id="KAJ4449737.1"/>
    </source>
</evidence>
<accession>A0ABQ8TUI1</accession>
<dbReference type="EMBL" id="JAJSOF020000003">
    <property type="protein sequence ID" value="KAJ4449737.1"/>
    <property type="molecule type" value="Genomic_DNA"/>
</dbReference>
<comment type="caution">
    <text evidence="2">The sequence shown here is derived from an EMBL/GenBank/DDBJ whole genome shotgun (WGS) entry which is preliminary data.</text>
</comment>